<gene>
    <name evidence="1" type="ORF">SDRG_11996</name>
</gene>
<keyword evidence="2" id="KW-1185">Reference proteome</keyword>
<dbReference type="InParanoid" id="T0Q750"/>
<sequence>MLPTLLHDLFLNKQRDVVSCPETYEPVGTPLRPRARSTDGLRMATWDQKRQTCFNCRHVFLKSLSTTPDYCSVDCKSNALYLLAVSQTIRAVKEAAAEPTKATHSETKVVRFGDAPTIVASDAEPVVATVATDGELMSINDLALAMGLEATDYVPQTFAEFHTNKLACRPVEWSFSALY</sequence>
<dbReference type="RefSeq" id="XP_008616274.1">
    <property type="nucleotide sequence ID" value="XM_008618052.1"/>
</dbReference>
<dbReference type="Proteomes" id="UP000030762">
    <property type="component" value="Unassembled WGS sequence"/>
</dbReference>
<dbReference type="eggNOG" id="ENOG502SAD5">
    <property type="taxonomic scope" value="Eukaryota"/>
</dbReference>
<reference evidence="1 2" key="1">
    <citation type="submission" date="2012-04" db="EMBL/GenBank/DDBJ databases">
        <title>The Genome Sequence of Saprolegnia declina VS20.</title>
        <authorList>
            <consortium name="The Broad Institute Genome Sequencing Platform"/>
            <person name="Russ C."/>
            <person name="Nusbaum C."/>
            <person name="Tyler B."/>
            <person name="van West P."/>
            <person name="Dieguez-Uribeondo J."/>
            <person name="de Bruijn I."/>
            <person name="Tripathy S."/>
            <person name="Jiang R."/>
            <person name="Young S.K."/>
            <person name="Zeng Q."/>
            <person name="Gargeya S."/>
            <person name="Fitzgerald M."/>
            <person name="Haas B."/>
            <person name="Abouelleil A."/>
            <person name="Alvarado L."/>
            <person name="Arachchi H.M."/>
            <person name="Berlin A."/>
            <person name="Chapman S.B."/>
            <person name="Goldberg J."/>
            <person name="Griggs A."/>
            <person name="Gujja S."/>
            <person name="Hansen M."/>
            <person name="Howarth C."/>
            <person name="Imamovic A."/>
            <person name="Larimer J."/>
            <person name="McCowen C."/>
            <person name="Montmayeur A."/>
            <person name="Murphy C."/>
            <person name="Neiman D."/>
            <person name="Pearson M."/>
            <person name="Priest M."/>
            <person name="Roberts A."/>
            <person name="Saif S."/>
            <person name="Shea T."/>
            <person name="Sisk P."/>
            <person name="Sykes S."/>
            <person name="Wortman J."/>
            <person name="Nusbaum C."/>
            <person name="Birren B."/>
        </authorList>
    </citation>
    <scope>NUCLEOTIDE SEQUENCE [LARGE SCALE GENOMIC DNA]</scope>
    <source>
        <strain evidence="1 2">VS20</strain>
    </source>
</reference>
<dbReference type="EMBL" id="JH767176">
    <property type="protein sequence ID" value="EQC30421.1"/>
    <property type="molecule type" value="Genomic_DNA"/>
</dbReference>
<dbReference type="GeneID" id="19952723"/>
<organism evidence="1 2">
    <name type="scientific">Saprolegnia diclina (strain VS20)</name>
    <dbReference type="NCBI Taxonomy" id="1156394"/>
    <lineage>
        <taxon>Eukaryota</taxon>
        <taxon>Sar</taxon>
        <taxon>Stramenopiles</taxon>
        <taxon>Oomycota</taxon>
        <taxon>Saprolegniomycetes</taxon>
        <taxon>Saprolegniales</taxon>
        <taxon>Saprolegniaceae</taxon>
        <taxon>Saprolegnia</taxon>
    </lineage>
</organism>
<protein>
    <submittedName>
        <fullName evidence="1">Uncharacterized protein</fullName>
    </submittedName>
</protein>
<evidence type="ECO:0000313" key="2">
    <source>
        <dbReference type="Proteomes" id="UP000030762"/>
    </source>
</evidence>
<name>T0Q750_SAPDV</name>
<evidence type="ECO:0000313" key="1">
    <source>
        <dbReference type="EMBL" id="EQC30421.1"/>
    </source>
</evidence>
<proteinExistence type="predicted"/>
<dbReference type="OrthoDB" id="64555at2759"/>
<dbReference type="AlphaFoldDB" id="T0Q750"/>
<dbReference type="VEuPathDB" id="FungiDB:SDRG_11996"/>
<accession>T0Q750</accession>